<accession>A0A4T2BQW8</accession>
<evidence type="ECO:0000313" key="1">
    <source>
        <dbReference type="EMBL" id="TIH32691.1"/>
    </source>
</evidence>
<reference evidence="1 2" key="1">
    <citation type="journal article" date="2019" name="Microorganisms">
        <title>Systematic Affiliation and Genome Analysis of Subtercola vilae DB165(T) with Particular Emphasis on Cold Adaptation of an Isolate from a High-Altitude Cold Volcano Lake.</title>
        <authorList>
            <person name="Villalobos A.S."/>
            <person name="Wiese J."/>
            <person name="Imhoff J.F."/>
            <person name="Dorador C."/>
            <person name="Keller A."/>
            <person name="Hentschel U."/>
        </authorList>
    </citation>
    <scope>NUCLEOTIDE SEQUENCE [LARGE SCALE GENOMIC DNA]</scope>
    <source>
        <strain evidence="1 2">DB165</strain>
    </source>
</reference>
<sequence>MMSREIAAYYIGRSVRELDVLRETKEITPRGEGRRVLYDKADLDRVCDRLAERPATRGQVA</sequence>
<keyword evidence="2" id="KW-1185">Reference proteome</keyword>
<comment type="caution">
    <text evidence="1">The sequence shown here is derived from an EMBL/GenBank/DDBJ whole genome shotgun (WGS) entry which is preliminary data.</text>
</comment>
<organism evidence="1 2">
    <name type="scientific">Subtercola vilae</name>
    <dbReference type="NCBI Taxonomy" id="2056433"/>
    <lineage>
        <taxon>Bacteria</taxon>
        <taxon>Bacillati</taxon>
        <taxon>Actinomycetota</taxon>
        <taxon>Actinomycetes</taxon>
        <taxon>Micrococcales</taxon>
        <taxon>Microbacteriaceae</taxon>
        <taxon>Subtercola</taxon>
    </lineage>
</organism>
<protein>
    <recommendedName>
        <fullName evidence="3">MerR family transcriptional regulator</fullName>
    </recommendedName>
</protein>
<gene>
    <name evidence="1" type="ORF">D4765_15480</name>
</gene>
<dbReference type="EMBL" id="QYRT01000039">
    <property type="protein sequence ID" value="TIH32691.1"/>
    <property type="molecule type" value="Genomic_DNA"/>
</dbReference>
<name>A0A4T2BQW8_9MICO</name>
<dbReference type="AlphaFoldDB" id="A0A4T2BQW8"/>
<proteinExistence type="predicted"/>
<dbReference type="Proteomes" id="UP000306192">
    <property type="component" value="Unassembled WGS sequence"/>
</dbReference>
<evidence type="ECO:0000313" key="2">
    <source>
        <dbReference type="Proteomes" id="UP000306192"/>
    </source>
</evidence>
<evidence type="ECO:0008006" key="3">
    <source>
        <dbReference type="Google" id="ProtNLM"/>
    </source>
</evidence>